<dbReference type="OrthoDB" id="1911879at2"/>
<evidence type="ECO:0000313" key="2">
    <source>
        <dbReference type="EMBL" id="GAF07880.1"/>
    </source>
</evidence>
<sequence>MLKEFMLSVSILALLTSCSSDTLSEAKNNINAVAVNEQNVTLQVSKIENKNYTLYKKIKDLETVNTILNVLQQVPWKNAKVSMSHMPDYKIVAITSNPQVSYIQETYDLWISPKQDLIEVIIEGKSKYGKLSKEDSTLLLKILETQ</sequence>
<dbReference type="EMBL" id="BAVZ01000004">
    <property type="protein sequence ID" value="GAF07880.1"/>
    <property type="molecule type" value="Genomic_DNA"/>
</dbReference>
<reference evidence="2 3" key="1">
    <citation type="journal article" date="2014" name="Genome Announc.">
        <title>Draft Genome Sequence of Paenibacillus pini JCM 16418T, Isolated from the Rhizosphere of Pine Tree.</title>
        <authorList>
            <person name="Yuki M."/>
            <person name="Oshima K."/>
            <person name="Suda W."/>
            <person name="Oshida Y."/>
            <person name="Kitamura K."/>
            <person name="Iida Y."/>
            <person name="Hattori M."/>
            <person name="Ohkuma M."/>
        </authorList>
    </citation>
    <scope>NUCLEOTIDE SEQUENCE [LARGE SCALE GENOMIC DNA]</scope>
    <source>
        <strain evidence="2 3">JCM 16418</strain>
    </source>
</reference>
<dbReference type="Proteomes" id="UP000019364">
    <property type="component" value="Unassembled WGS sequence"/>
</dbReference>
<dbReference type="AlphaFoldDB" id="W7YA10"/>
<evidence type="ECO:0000259" key="1">
    <source>
        <dbReference type="Pfam" id="PF26353"/>
    </source>
</evidence>
<dbReference type="PROSITE" id="PS51257">
    <property type="entry name" value="PROKAR_LIPOPROTEIN"/>
    <property type="match status" value="1"/>
</dbReference>
<gene>
    <name evidence="2" type="ORF">JCM16418_1912</name>
</gene>
<name>W7YA10_9BACL</name>
<dbReference type="Pfam" id="PF26353">
    <property type="entry name" value="YhfM"/>
    <property type="match status" value="1"/>
</dbReference>
<proteinExistence type="predicted"/>
<protein>
    <recommendedName>
        <fullName evidence="1">YhfM-like domain-containing protein</fullName>
    </recommendedName>
</protein>
<dbReference type="RefSeq" id="WP_036647676.1">
    <property type="nucleotide sequence ID" value="NZ_BAVZ01000004.1"/>
</dbReference>
<evidence type="ECO:0000313" key="3">
    <source>
        <dbReference type="Proteomes" id="UP000019364"/>
    </source>
</evidence>
<keyword evidence="3" id="KW-1185">Reference proteome</keyword>
<organism evidence="2 3">
    <name type="scientific">Paenibacillus pini JCM 16418</name>
    <dbReference type="NCBI Taxonomy" id="1236976"/>
    <lineage>
        <taxon>Bacteria</taxon>
        <taxon>Bacillati</taxon>
        <taxon>Bacillota</taxon>
        <taxon>Bacilli</taxon>
        <taxon>Bacillales</taxon>
        <taxon>Paenibacillaceae</taxon>
        <taxon>Paenibacillus</taxon>
    </lineage>
</organism>
<comment type="caution">
    <text evidence="2">The sequence shown here is derived from an EMBL/GenBank/DDBJ whole genome shotgun (WGS) entry which is preliminary data.</text>
</comment>
<feature type="domain" description="YhfM-like" evidence="1">
    <location>
        <begin position="44"/>
        <end position="144"/>
    </location>
</feature>
<accession>W7YA10</accession>
<dbReference type="eggNOG" id="ENOG5030VP6">
    <property type="taxonomic scope" value="Bacteria"/>
</dbReference>
<dbReference type="InterPro" id="IPR058780">
    <property type="entry name" value="YhfM-like_dom"/>
</dbReference>